<protein>
    <recommendedName>
        <fullName evidence="4">MFS transporter</fullName>
    </recommendedName>
</protein>
<keyword evidence="1" id="KW-0472">Membrane</keyword>
<gene>
    <name evidence="2" type="ORF">H9862_08595</name>
</gene>
<evidence type="ECO:0000256" key="1">
    <source>
        <dbReference type="SAM" id="Phobius"/>
    </source>
</evidence>
<name>A0A9D1VCI9_9BACT</name>
<reference evidence="2" key="1">
    <citation type="journal article" date="2021" name="PeerJ">
        <title>Extensive microbial diversity within the chicken gut microbiome revealed by metagenomics and culture.</title>
        <authorList>
            <person name="Gilroy R."/>
            <person name="Ravi A."/>
            <person name="Getino M."/>
            <person name="Pursley I."/>
            <person name="Horton D.L."/>
            <person name="Alikhan N.F."/>
            <person name="Baker D."/>
            <person name="Gharbi K."/>
            <person name="Hall N."/>
            <person name="Watson M."/>
            <person name="Adriaenssens E.M."/>
            <person name="Foster-Nyarko E."/>
            <person name="Jarju S."/>
            <person name="Secka A."/>
            <person name="Antonio M."/>
            <person name="Oren A."/>
            <person name="Chaudhuri R.R."/>
            <person name="La Ragione R."/>
            <person name="Hildebrand F."/>
            <person name="Pallen M.J."/>
        </authorList>
    </citation>
    <scope>NUCLEOTIDE SEQUENCE</scope>
    <source>
        <strain evidence="2">14975</strain>
    </source>
</reference>
<feature type="transmembrane region" description="Helical" evidence="1">
    <location>
        <begin position="160"/>
        <end position="184"/>
    </location>
</feature>
<proteinExistence type="predicted"/>
<dbReference type="AlphaFoldDB" id="A0A9D1VCI9"/>
<dbReference type="NCBIfam" id="NF041646">
    <property type="entry name" value="VC0807_fam"/>
    <property type="match status" value="1"/>
</dbReference>
<feature type="transmembrane region" description="Helical" evidence="1">
    <location>
        <begin position="204"/>
        <end position="224"/>
    </location>
</feature>
<keyword evidence="1" id="KW-1133">Transmembrane helix</keyword>
<feature type="transmembrane region" description="Helical" evidence="1">
    <location>
        <begin position="96"/>
        <end position="116"/>
    </location>
</feature>
<reference evidence="2" key="2">
    <citation type="submission" date="2021-04" db="EMBL/GenBank/DDBJ databases">
        <authorList>
            <person name="Gilroy R."/>
        </authorList>
    </citation>
    <scope>NUCLEOTIDE SEQUENCE</scope>
    <source>
        <strain evidence="2">14975</strain>
    </source>
</reference>
<feature type="transmembrane region" description="Helical" evidence="1">
    <location>
        <begin position="37"/>
        <end position="57"/>
    </location>
</feature>
<evidence type="ECO:0000313" key="3">
    <source>
        <dbReference type="Proteomes" id="UP000823964"/>
    </source>
</evidence>
<organism evidence="2 3">
    <name type="scientific">Candidatus Akkermansia intestinigallinarum</name>
    <dbReference type="NCBI Taxonomy" id="2838431"/>
    <lineage>
        <taxon>Bacteria</taxon>
        <taxon>Pseudomonadati</taxon>
        <taxon>Verrucomicrobiota</taxon>
        <taxon>Verrucomicrobiia</taxon>
        <taxon>Verrucomicrobiales</taxon>
        <taxon>Akkermansiaceae</taxon>
        <taxon>Akkermansia</taxon>
    </lineage>
</organism>
<feature type="transmembrane region" description="Helical" evidence="1">
    <location>
        <begin position="64"/>
        <end position="84"/>
    </location>
</feature>
<keyword evidence="1" id="KW-0812">Transmembrane</keyword>
<sequence length="245" mass="26853">MDKGMQSLLNVVLSVLVPVLILEHCSAHGSGLLDLGPYLAMGIALAFPIGLGLWGLIRHRKVDPVTFFGLLGTILTGVVTFYATQGEAAALRPDTPWWYAAKEALIPLLLGGIMVATTKSETSMLRVFVYSDALFDIPRIERCISEQGKQREYERVQWRASLLTAASLFVSAIANFLLALGFLLPVLRESPEQQPVAYNQAVGNMTWCGYLIIGVPLMITLILVMRYLMKKLGALTGLSDVTMPR</sequence>
<dbReference type="Proteomes" id="UP000823964">
    <property type="component" value="Unassembled WGS sequence"/>
</dbReference>
<evidence type="ECO:0000313" key="2">
    <source>
        <dbReference type="EMBL" id="HIX20641.1"/>
    </source>
</evidence>
<evidence type="ECO:0008006" key="4">
    <source>
        <dbReference type="Google" id="ProtNLM"/>
    </source>
</evidence>
<dbReference type="EMBL" id="DXFQ01000161">
    <property type="protein sequence ID" value="HIX20641.1"/>
    <property type="molecule type" value="Genomic_DNA"/>
</dbReference>
<comment type="caution">
    <text evidence="2">The sequence shown here is derived from an EMBL/GenBank/DDBJ whole genome shotgun (WGS) entry which is preliminary data.</text>
</comment>
<accession>A0A9D1VCI9</accession>